<proteinExistence type="predicted"/>
<dbReference type="EMBL" id="FRFG01000010">
    <property type="protein sequence ID" value="SHO55023.1"/>
    <property type="molecule type" value="Genomic_DNA"/>
</dbReference>
<dbReference type="AlphaFoldDB" id="A0A1M7YQV7"/>
<dbReference type="Proteomes" id="UP000184600">
    <property type="component" value="Unassembled WGS sequence"/>
</dbReference>
<accession>A0A1M7YQV7</accession>
<evidence type="ECO:0000313" key="2">
    <source>
        <dbReference type="Proteomes" id="UP000184600"/>
    </source>
</evidence>
<organism evidence="1 2">
    <name type="scientific">Vibrio quintilis</name>
    <dbReference type="NCBI Taxonomy" id="1117707"/>
    <lineage>
        <taxon>Bacteria</taxon>
        <taxon>Pseudomonadati</taxon>
        <taxon>Pseudomonadota</taxon>
        <taxon>Gammaproteobacteria</taxon>
        <taxon>Vibrionales</taxon>
        <taxon>Vibrionaceae</taxon>
        <taxon>Vibrio</taxon>
    </lineage>
</organism>
<sequence length="204" mass="23882">MTPLQIRVNQGDAVNLSSFFKTHDFSLTLQNECPQINIEKSLQNRTKQNVPAEFHIKKYSDLNTTESDLLRKFRLSGYVKTHFWSPPVHVGSDIWKHTDLTHHDKQISWAVLKGNQIILCSDAHLYDDEVWLGWGWHNDSDEYTGAIHQLWSKVLRLQLRFCQNSGKALFGEFDSLDKYGQFKSRLLVHQTQNTSYIYQQKSER</sequence>
<protein>
    <submittedName>
        <fullName evidence="1">Uncharacterized protein</fullName>
    </submittedName>
</protein>
<dbReference type="OrthoDB" id="5917273at2"/>
<name>A0A1M7YQV7_9VIBR</name>
<keyword evidence="2" id="KW-1185">Reference proteome</keyword>
<reference evidence="2" key="1">
    <citation type="submission" date="2016-12" db="EMBL/GenBank/DDBJ databases">
        <authorList>
            <person name="Rodrigo-Torres L."/>
            <person name="Arahal R.D."/>
            <person name="Lucena T."/>
        </authorList>
    </citation>
    <scope>NUCLEOTIDE SEQUENCE [LARGE SCALE GENOMIC DNA]</scope>
</reference>
<dbReference type="RefSeq" id="WP_073579926.1">
    <property type="nucleotide sequence ID" value="NZ_AP024898.1"/>
</dbReference>
<gene>
    <name evidence="1" type="ORF">VQ7734_00742</name>
</gene>
<evidence type="ECO:0000313" key="1">
    <source>
        <dbReference type="EMBL" id="SHO55023.1"/>
    </source>
</evidence>